<evidence type="ECO:0000259" key="5">
    <source>
        <dbReference type="PROSITE" id="PS50850"/>
    </source>
</evidence>
<dbReference type="Proteomes" id="UP001255246">
    <property type="component" value="Unassembled WGS sequence"/>
</dbReference>
<proteinExistence type="predicted"/>
<feature type="transmembrane region" description="Helical" evidence="4">
    <location>
        <begin position="176"/>
        <end position="199"/>
    </location>
</feature>
<dbReference type="InterPro" id="IPR020846">
    <property type="entry name" value="MFS_dom"/>
</dbReference>
<name>A0ABU3AE30_9FLAO</name>
<keyword evidence="3 4" id="KW-0472">Membrane</keyword>
<evidence type="ECO:0000313" key="7">
    <source>
        <dbReference type="Proteomes" id="UP001255246"/>
    </source>
</evidence>
<feature type="transmembrane region" description="Helical" evidence="4">
    <location>
        <begin position="103"/>
        <end position="122"/>
    </location>
</feature>
<feature type="transmembrane region" description="Helical" evidence="4">
    <location>
        <begin position="291"/>
        <end position="312"/>
    </location>
</feature>
<feature type="transmembrane region" description="Helical" evidence="4">
    <location>
        <begin position="38"/>
        <end position="63"/>
    </location>
</feature>
<protein>
    <submittedName>
        <fullName evidence="6">MFS transporter</fullName>
    </submittedName>
</protein>
<accession>A0ABU3AE30</accession>
<dbReference type="EMBL" id="JAVRHR010000002">
    <property type="protein sequence ID" value="MDT0607141.1"/>
    <property type="molecule type" value="Genomic_DNA"/>
</dbReference>
<keyword evidence="1 4" id="KW-0812">Transmembrane</keyword>
<feature type="transmembrane region" description="Helical" evidence="4">
    <location>
        <begin position="389"/>
        <end position="409"/>
    </location>
</feature>
<feature type="transmembrane region" description="Helical" evidence="4">
    <location>
        <begin position="220"/>
        <end position="241"/>
    </location>
</feature>
<evidence type="ECO:0000256" key="3">
    <source>
        <dbReference type="ARBA" id="ARBA00023136"/>
    </source>
</evidence>
<comment type="caution">
    <text evidence="6">The sequence shown here is derived from an EMBL/GenBank/DDBJ whole genome shotgun (WGS) entry which is preliminary data.</text>
</comment>
<sequence>MKQPSWYYLVLLILSGEAVFILPFVLPRIFRPTVLEVFALTNVQIGLCFSIYGLVAVPSYLFGGPLADKFPPRKLIAIALWLTALGGLLFASYPSLIALQILYGYWGFTTIFLFWAPMIKATRVWGGDASQGKAFGFLDGGRGLTGFLFGLLGVFIFSLIMGNQVSDASLKESQEAFSFVIYAAIIIISIIGLLVWIFMKVGEIEKDILIERISFTEIKSVLRLPSVWLLMIIILCAYVGYKITDVVSQFANEVMLYDQVEAAQVGTFLQFLRPATGILVGFLVDRFKITFWLFLSLVLCIVAGVLFSSGLIVPSTAVLFLIAVVLIAMGVYAARALYFGVMKKGKIPLVLTGTAVGLISLVGYTPDIFAGPAYGYFLDAYPGEQGYQYVFWMLTGFSFVGAVAAFIYYRLFETVK</sequence>
<feature type="transmembrane region" description="Helical" evidence="4">
    <location>
        <begin position="7"/>
        <end position="26"/>
    </location>
</feature>
<dbReference type="Pfam" id="PF07690">
    <property type="entry name" value="MFS_1"/>
    <property type="match status" value="1"/>
</dbReference>
<dbReference type="PROSITE" id="PS50850">
    <property type="entry name" value="MFS"/>
    <property type="match status" value="1"/>
</dbReference>
<feature type="transmembrane region" description="Helical" evidence="4">
    <location>
        <begin position="261"/>
        <end position="284"/>
    </location>
</feature>
<organism evidence="6 7">
    <name type="scientific">Croceitalea rosinachiae</name>
    <dbReference type="NCBI Taxonomy" id="3075596"/>
    <lineage>
        <taxon>Bacteria</taxon>
        <taxon>Pseudomonadati</taxon>
        <taxon>Bacteroidota</taxon>
        <taxon>Flavobacteriia</taxon>
        <taxon>Flavobacteriales</taxon>
        <taxon>Flavobacteriaceae</taxon>
        <taxon>Croceitalea</taxon>
    </lineage>
</organism>
<gene>
    <name evidence="6" type="ORF">RM706_08880</name>
</gene>
<evidence type="ECO:0000256" key="1">
    <source>
        <dbReference type="ARBA" id="ARBA00022692"/>
    </source>
</evidence>
<evidence type="ECO:0000313" key="6">
    <source>
        <dbReference type="EMBL" id="MDT0607141.1"/>
    </source>
</evidence>
<dbReference type="CDD" id="cd06174">
    <property type="entry name" value="MFS"/>
    <property type="match status" value="1"/>
</dbReference>
<keyword evidence="2 4" id="KW-1133">Transmembrane helix</keyword>
<keyword evidence="7" id="KW-1185">Reference proteome</keyword>
<evidence type="ECO:0000256" key="4">
    <source>
        <dbReference type="SAM" id="Phobius"/>
    </source>
</evidence>
<reference evidence="6 7" key="1">
    <citation type="submission" date="2023-09" db="EMBL/GenBank/DDBJ databases">
        <authorList>
            <person name="Rey-Velasco X."/>
        </authorList>
    </citation>
    <scope>NUCLEOTIDE SEQUENCE [LARGE SCALE GENOMIC DNA]</scope>
    <source>
        <strain evidence="6 7">F388</strain>
    </source>
</reference>
<dbReference type="InterPro" id="IPR011701">
    <property type="entry name" value="MFS"/>
</dbReference>
<feature type="transmembrane region" description="Helical" evidence="4">
    <location>
        <begin position="143"/>
        <end position="164"/>
    </location>
</feature>
<dbReference type="InterPro" id="IPR036259">
    <property type="entry name" value="MFS_trans_sf"/>
</dbReference>
<feature type="transmembrane region" description="Helical" evidence="4">
    <location>
        <begin position="318"/>
        <end position="337"/>
    </location>
</feature>
<dbReference type="SUPFAM" id="SSF103473">
    <property type="entry name" value="MFS general substrate transporter"/>
    <property type="match status" value="1"/>
</dbReference>
<feature type="domain" description="Major facilitator superfamily (MFS) profile" evidence="5">
    <location>
        <begin position="9"/>
        <end position="413"/>
    </location>
</feature>
<feature type="transmembrane region" description="Helical" evidence="4">
    <location>
        <begin position="349"/>
        <end position="369"/>
    </location>
</feature>
<dbReference type="RefSeq" id="WP_311350702.1">
    <property type="nucleotide sequence ID" value="NZ_JAVRHR010000002.1"/>
</dbReference>
<dbReference type="Gene3D" id="1.20.1250.20">
    <property type="entry name" value="MFS general substrate transporter like domains"/>
    <property type="match status" value="2"/>
</dbReference>
<feature type="transmembrane region" description="Helical" evidence="4">
    <location>
        <begin position="75"/>
        <end position="97"/>
    </location>
</feature>
<evidence type="ECO:0000256" key="2">
    <source>
        <dbReference type="ARBA" id="ARBA00022989"/>
    </source>
</evidence>